<sequence length="149" mass="16996">MESAAIIPHHQTTSFLGKVVEICIVSLDCRKTIAELSKLGIGPFRMFEFNSETVSDRQYRGQAGDFELLVAFATYGDIAWEIMQPVTGSSLMREFLDTRGEGIHHVAFDCHNVSPQQRKEEFQKRGYKVAQSGIWRGRKEDWEDPEQAK</sequence>
<dbReference type="InterPro" id="IPR029068">
    <property type="entry name" value="Glyas_Bleomycin-R_OHBP_Dase"/>
</dbReference>
<protein>
    <recommendedName>
        <fullName evidence="3">VOC domain-containing protein</fullName>
    </recommendedName>
</protein>
<reference evidence="1 2" key="1">
    <citation type="submission" date="2019-06" db="EMBL/GenBank/DDBJ databases">
        <authorList>
            <person name="Broberg M."/>
        </authorList>
    </citation>
    <scope>NUCLEOTIDE SEQUENCE [LARGE SCALE GENOMIC DNA]</scope>
</reference>
<name>A0ABY6UPY9_BIOOC</name>
<dbReference type="Gene3D" id="3.10.180.10">
    <property type="entry name" value="2,3-Dihydroxybiphenyl 1,2-Dioxygenase, domain 1"/>
    <property type="match status" value="1"/>
</dbReference>
<evidence type="ECO:0008006" key="3">
    <source>
        <dbReference type="Google" id="ProtNLM"/>
    </source>
</evidence>
<gene>
    <name evidence="1" type="ORF">CLO192961_LOCUS320698</name>
</gene>
<dbReference type="SUPFAM" id="SSF54593">
    <property type="entry name" value="Glyoxalase/Bleomycin resistance protein/Dihydroxybiphenyl dioxygenase"/>
    <property type="match status" value="1"/>
</dbReference>
<evidence type="ECO:0000313" key="2">
    <source>
        <dbReference type="Proteomes" id="UP000766486"/>
    </source>
</evidence>
<dbReference type="Proteomes" id="UP000766486">
    <property type="component" value="Unassembled WGS sequence"/>
</dbReference>
<dbReference type="EMBL" id="CABFNS010000844">
    <property type="protein sequence ID" value="VUC32071.1"/>
    <property type="molecule type" value="Genomic_DNA"/>
</dbReference>
<keyword evidence="2" id="KW-1185">Reference proteome</keyword>
<accession>A0ABY6UPY9</accession>
<proteinExistence type="predicted"/>
<evidence type="ECO:0000313" key="1">
    <source>
        <dbReference type="EMBL" id="VUC32071.1"/>
    </source>
</evidence>
<dbReference type="Pfam" id="PF13669">
    <property type="entry name" value="Glyoxalase_4"/>
    <property type="match status" value="1"/>
</dbReference>
<organism evidence="1 2">
    <name type="scientific">Bionectria ochroleuca</name>
    <name type="common">Gliocladium roseum</name>
    <dbReference type="NCBI Taxonomy" id="29856"/>
    <lineage>
        <taxon>Eukaryota</taxon>
        <taxon>Fungi</taxon>
        <taxon>Dikarya</taxon>
        <taxon>Ascomycota</taxon>
        <taxon>Pezizomycotina</taxon>
        <taxon>Sordariomycetes</taxon>
        <taxon>Hypocreomycetidae</taxon>
        <taxon>Hypocreales</taxon>
        <taxon>Bionectriaceae</taxon>
        <taxon>Clonostachys</taxon>
    </lineage>
</organism>
<comment type="caution">
    <text evidence="1">The sequence shown here is derived from an EMBL/GenBank/DDBJ whole genome shotgun (WGS) entry which is preliminary data.</text>
</comment>